<proteinExistence type="predicted"/>
<name>A0A4C1ZWA7_EUMVA</name>
<dbReference type="EMBL" id="BGZK01002257">
    <property type="protein sequence ID" value="GBP92280.1"/>
    <property type="molecule type" value="Genomic_DNA"/>
</dbReference>
<sequence length="181" mass="19820">MVRARVRALRASVHACVYDLFRNNSGAQCRRSSRGIKLHLPVDCRVEQRFGFFQVLTSDSGYLDASFASAFETVTGKVIGIQKGTGRKSRVETETDIENEIGVETECGTELGNFHERTSLQPRYDSAAVISVADRAQSMHGYRAGVSARGRSSRARSAPERAARLAVPPARAAFAATQLRE</sequence>
<reference evidence="1 2" key="1">
    <citation type="journal article" date="2019" name="Commun. Biol.">
        <title>The bagworm genome reveals a unique fibroin gene that provides high tensile strength.</title>
        <authorList>
            <person name="Kono N."/>
            <person name="Nakamura H."/>
            <person name="Ohtoshi R."/>
            <person name="Tomita M."/>
            <person name="Numata K."/>
            <person name="Arakawa K."/>
        </authorList>
    </citation>
    <scope>NUCLEOTIDE SEQUENCE [LARGE SCALE GENOMIC DNA]</scope>
</reference>
<dbReference type="AlphaFoldDB" id="A0A4C1ZWA7"/>
<dbReference type="Proteomes" id="UP000299102">
    <property type="component" value="Unassembled WGS sequence"/>
</dbReference>
<evidence type="ECO:0000313" key="2">
    <source>
        <dbReference type="Proteomes" id="UP000299102"/>
    </source>
</evidence>
<gene>
    <name evidence="1" type="ORF">EVAR_66423_1</name>
</gene>
<evidence type="ECO:0000313" key="1">
    <source>
        <dbReference type="EMBL" id="GBP92280.1"/>
    </source>
</evidence>
<organism evidence="1 2">
    <name type="scientific">Eumeta variegata</name>
    <name type="common">Bagworm moth</name>
    <name type="synonym">Eumeta japonica</name>
    <dbReference type="NCBI Taxonomy" id="151549"/>
    <lineage>
        <taxon>Eukaryota</taxon>
        <taxon>Metazoa</taxon>
        <taxon>Ecdysozoa</taxon>
        <taxon>Arthropoda</taxon>
        <taxon>Hexapoda</taxon>
        <taxon>Insecta</taxon>
        <taxon>Pterygota</taxon>
        <taxon>Neoptera</taxon>
        <taxon>Endopterygota</taxon>
        <taxon>Lepidoptera</taxon>
        <taxon>Glossata</taxon>
        <taxon>Ditrysia</taxon>
        <taxon>Tineoidea</taxon>
        <taxon>Psychidae</taxon>
        <taxon>Oiketicinae</taxon>
        <taxon>Eumeta</taxon>
    </lineage>
</organism>
<keyword evidence="2" id="KW-1185">Reference proteome</keyword>
<protein>
    <submittedName>
        <fullName evidence="1">Uncharacterized protein</fullName>
    </submittedName>
</protein>
<comment type="caution">
    <text evidence="1">The sequence shown here is derived from an EMBL/GenBank/DDBJ whole genome shotgun (WGS) entry which is preliminary data.</text>
</comment>
<accession>A0A4C1ZWA7</accession>